<accession>A0A372NW19</accession>
<evidence type="ECO:0008006" key="4">
    <source>
        <dbReference type="Google" id="ProtNLM"/>
    </source>
</evidence>
<dbReference type="AlphaFoldDB" id="A0A372NW19"/>
<gene>
    <name evidence="2" type="ORF">D0C36_00425</name>
</gene>
<feature type="chain" id="PRO_5016737680" description="YD repeat-containing protein" evidence="1">
    <location>
        <begin position="20"/>
        <end position="255"/>
    </location>
</feature>
<evidence type="ECO:0000256" key="1">
    <source>
        <dbReference type="SAM" id="SignalP"/>
    </source>
</evidence>
<dbReference type="Proteomes" id="UP000264217">
    <property type="component" value="Unassembled WGS sequence"/>
</dbReference>
<evidence type="ECO:0000313" key="2">
    <source>
        <dbReference type="EMBL" id="RFZ94061.1"/>
    </source>
</evidence>
<reference evidence="2 3" key="1">
    <citation type="submission" date="2018-08" db="EMBL/GenBank/DDBJ databases">
        <title>Mucilaginibacter sp. MYSH2.</title>
        <authorList>
            <person name="Seo T."/>
        </authorList>
    </citation>
    <scope>NUCLEOTIDE SEQUENCE [LARGE SCALE GENOMIC DNA]</scope>
    <source>
        <strain evidence="2 3">MYSH2</strain>
    </source>
</reference>
<dbReference type="EMBL" id="QWDC01000001">
    <property type="protein sequence ID" value="RFZ94061.1"/>
    <property type="molecule type" value="Genomic_DNA"/>
</dbReference>
<feature type="signal peptide" evidence="1">
    <location>
        <begin position="1"/>
        <end position="19"/>
    </location>
</feature>
<comment type="caution">
    <text evidence="2">The sequence shown here is derived from an EMBL/GenBank/DDBJ whole genome shotgun (WGS) entry which is preliminary data.</text>
</comment>
<sequence>MKKALLICTCFMLLLLACKKNNDNQSSDKKLIKSAVSTYPNGDQYVINYDYDNNNRLTSLQTRYTGTQFPPDDVDQTFFYDNEENLIKTVSIENGVKSVFTYTYDKGIPTMMTYQPSADNPRTVVDKLVVENGLVVKTISQTYPGSFNEYFYQNGNLIKSVSTDVSNNKPYIATGEYEYGDNKSANTGVGLKWKVFNYPSSSKNEIIKYTRKSPDENYSVLYKYTYDESGYPLTSDTPFGTDGHTITKYTYINYK</sequence>
<evidence type="ECO:0000313" key="3">
    <source>
        <dbReference type="Proteomes" id="UP000264217"/>
    </source>
</evidence>
<dbReference type="PROSITE" id="PS51257">
    <property type="entry name" value="PROKAR_LIPOPROTEIN"/>
    <property type="match status" value="1"/>
</dbReference>
<proteinExistence type="predicted"/>
<protein>
    <recommendedName>
        <fullName evidence="4">YD repeat-containing protein</fullName>
    </recommendedName>
</protein>
<keyword evidence="1" id="KW-0732">Signal</keyword>
<organism evidence="2 3">
    <name type="scientific">Mucilaginibacter conchicola</name>
    <dbReference type="NCBI Taxonomy" id="2303333"/>
    <lineage>
        <taxon>Bacteria</taxon>
        <taxon>Pseudomonadati</taxon>
        <taxon>Bacteroidota</taxon>
        <taxon>Sphingobacteriia</taxon>
        <taxon>Sphingobacteriales</taxon>
        <taxon>Sphingobacteriaceae</taxon>
        <taxon>Mucilaginibacter</taxon>
    </lineage>
</organism>
<keyword evidence="3" id="KW-1185">Reference proteome</keyword>
<name>A0A372NW19_9SPHI</name>